<dbReference type="AlphaFoldDB" id="A0AAE9YZ31"/>
<protein>
    <submittedName>
        <fullName evidence="1">ClbS/DfsB family four-helix bundle protein</fullName>
    </submittedName>
</protein>
<evidence type="ECO:0000313" key="1">
    <source>
        <dbReference type="EMBL" id="WDE03217.1"/>
    </source>
</evidence>
<dbReference type="Proteomes" id="UP000032352">
    <property type="component" value="Chromosome"/>
</dbReference>
<reference evidence="1 2" key="1">
    <citation type="journal article" date="2015" name="Genome Announc.">
        <title>Draft Genome Sequences of Marine Isolates of Thalassomonas viridans and Thalassomonas actiniarum.</title>
        <authorList>
            <person name="Olonade I."/>
            <person name="van Zyl L.J."/>
            <person name="Trindade M."/>
        </authorList>
    </citation>
    <scope>NUCLEOTIDE SEQUENCE [LARGE SCALE GENOMIC DNA]</scope>
    <source>
        <strain evidence="1 2">XOM25</strain>
    </source>
</reference>
<dbReference type="EMBL" id="CP059733">
    <property type="protein sequence ID" value="WDE03217.1"/>
    <property type="molecule type" value="Genomic_DNA"/>
</dbReference>
<evidence type="ECO:0000313" key="2">
    <source>
        <dbReference type="Proteomes" id="UP000032352"/>
    </source>
</evidence>
<dbReference type="InterPro" id="IPR034660">
    <property type="entry name" value="DinB/YfiT-like"/>
</dbReference>
<reference evidence="1 2" key="2">
    <citation type="journal article" date="2022" name="Mar. Drugs">
        <title>Bioassay-Guided Fractionation Leads to the Detection of Cholic Acid Generated by the Rare Thalassomonas sp.</title>
        <authorList>
            <person name="Pheiffer F."/>
            <person name="Schneider Y.K."/>
            <person name="Hansen E.H."/>
            <person name="Andersen J.H."/>
            <person name="Isaksson J."/>
            <person name="Busche T."/>
            <person name="R C."/>
            <person name="Kalinowski J."/>
            <person name="Zyl L.V."/>
            <person name="Trindade M."/>
        </authorList>
    </citation>
    <scope>NUCLEOTIDE SEQUENCE [LARGE SCALE GENOMIC DNA]</scope>
    <source>
        <strain evidence="1 2">XOM25</strain>
    </source>
</reference>
<dbReference type="RefSeq" id="WP_044839777.1">
    <property type="nucleotide sequence ID" value="NZ_CP059733.1"/>
</dbReference>
<accession>A0AAE9YZ31</accession>
<gene>
    <name evidence="1" type="ORF">SG34_017630</name>
</gene>
<organism evidence="1 2">
    <name type="scientific">Thalassomonas viridans</name>
    <dbReference type="NCBI Taxonomy" id="137584"/>
    <lineage>
        <taxon>Bacteria</taxon>
        <taxon>Pseudomonadati</taxon>
        <taxon>Pseudomonadota</taxon>
        <taxon>Gammaproteobacteria</taxon>
        <taxon>Alteromonadales</taxon>
        <taxon>Colwelliaceae</taxon>
        <taxon>Thalassomonas</taxon>
    </lineage>
</organism>
<dbReference type="PANTHER" id="PTHR40658">
    <property type="match status" value="1"/>
</dbReference>
<keyword evidence="2" id="KW-1185">Reference proteome</keyword>
<dbReference type="PIRSF" id="PIRSF031551">
    <property type="entry name" value="DUF1706"/>
    <property type="match status" value="1"/>
</dbReference>
<sequence>MSSVPKNKQELRLAIALAFEKILADYLTFPEAHARTVGIEGNIRGTEISVSDTLAYLIGWGKLVLKWHQGTSCKQAVDFPETGYKWNELGKLAQSFHTQYRAWKYNDLLAEFKTTTDKILALVDSLNDHELYGGNWYKNYTLGRMIQFNTSSPMKNMRTKIRKFKKLQGL</sequence>
<dbReference type="PANTHER" id="PTHR40658:SF3">
    <property type="entry name" value="CLBS_DFSB FAMILY FOUR-HELIX BUNDLE PROTEIN"/>
    <property type="match status" value="1"/>
</dbReference>
<dbReference type="Gene3D" id="1.20.120.450">
    <property type="entry name" value="dinb family like domain"/>
    <property type="match status" value="1"/>
</dbReference>
<name>A0AAE9YZ31_9GAMM</name>
<dbReference type="Pfam" id="PF08020">
    <property type="entry name" value="DUF1706"/>
    <property type="match status" value="1"/>
</dbReference>
<proteinExistence type="predicted"/>
<dbReference type="InterPro" id="IPR012550">
    <property type="entry name" value="DUF1706"/>
</dbReference>
<dbReference type="KEGG" id="tvd:SG34_017630"/>